<dbReference type="AlphaFoldDB" id="R0JLR3"/>
<name>R0JLR3_EXST2</name>
<evidence type="ECO:0000313" key="2">
    <source>
        <dbReference type="EMBL" id="EOA82158.1"/>
    </source>
</evidence>
<dbReference type="HOGENOM" id="CLU_1916708_0_0_1"/>
<dbReference type="RefSeq" id="XP_008030126.1">
    <property type="nucleotide sequence ID" value="XM_008031935.1"/>
</dbReference>
<gene>
    <name evidence="2" type="ORF">SETTUDRAFT_34900</name>
</gene>
<feature type="compositionally biased region" description="Low complexity" evidence="1">
    <location>
        <begin position="32"/>
        <end position="73"/>
    </location>
</feature>
<dbReference type="OrthoDB" id="4588567at2759"/>
<sequence>MPSSPSRTNRFQSFTPLRSTTGSLRRLKTALSPTRNSPRSASPSSINTSSTTSPLTRNSSPHSQRSSSSGSSSLLEVLAIRHKPSVVEFQMQQERSLFEQELHVLEPRPSSGRGSLDAHVVGIFEVLDGKC</sequence>
<feature type="region of interest" description="Disordered" evidence="1">
    <location>
        <begin position="1"/>
        <end position="74"/>
    </location>
</feature>
<evidence type="ECO:0000256" key="1">
    <source>
        <dbReference type="SAM" id="MobiDB-lite"/>
    </source>
</evidence>
<evidence type="ECO:0000313" key="3">
    <source>
        <dbReference type="Proteomes" id="UP000016935"/>
    </source>
</evidence>
<dbReference type="GeneID" id="19403960"/>
<accession>R0JLR3</accession>
<keyword evidence="3" id="KW-1185">Reference proteome</keyword>
<reference evidence="2 3" key="2">
    <citation type="journal article" date="2013" name="PLoS Genet.">
        <title>Comparative genome structure, secondary metabolite, and effector coding capacity across Cochliobolus pathogens.</title>
        <authorList>
            <person name="Condon B.J."/>
            <person name="Leng Y."/>
            <person name="Wu D."/>
            <person name="Bushley K.E."/>
            <person name="Ohm R.A."/>
            <person name="Otillar R."/>
            <person name="Martin J."/>
            <person name="Schackwitz W."/>
            <person name="Grimwood J."/>
            <person name="MohdZainudin N."/>
            <person name="Xue C."/>
            <person name="Wang R."/>
            <person name="Manning V.A."/>
            <person name="Dhillon B."/>
            <person name="Tu Z.J."/>
            <person name="Steffenson B.J."/>
            <person name="Salamov A."/>
            <person name="Sun H."/>
            <person name="Lowry S."/>
            <person name="LaButti K."/>
            <person name="Han J."/>
            <person name="Copeland A."/>
            <person name="Lindquist E."/>
            <person name="Barry K."/>
            <person name="Schmutz J."/>
            <person name="Baker S.E."/>
            <person name="Ciuffetti L.M."/>
            <person name="Grigoriev I.V."/>
            <person name="Zhong S."/>
            <person name="Turgeon B.G."/>
        </authorList>
    </citation>
    <scope>NUCLEOTIDE SEQUENCE [LARGE SCALE GENOMIC DNA]</scope>
    <source>
        <strain evidence="3">28A</strain>
    </source>
</reference>
<organism evidence="2 3">
    <name type="scientific">Exserohilum turcicum (strain 28A)</name>
    <name type="common">Northern leaf blight fungus</name>
    <name type="synonym">Setosphaeria turcica</name>
    <dbReference type="NCBI Taxonomy" id="671987"/>
    <lineage>
        <taxon>Eukaryota</taxon>
        <taxon>Fungi</taxon>
        <taxon>Dikarya</taxon>
        <taxon>Ascomycota</taxon>
        <taxon>Pezizomycotina</taxon>
        <taxon>Dothideomycetes</taxon>
        <taxon>Pleosporomycetidae</taxon>
        <taxon>Pleosporales</taxon>
        <taxon>Pleosporineae</taxon>
        <taxon>Pleosporaceae</taxon>
        <taxon>Exserohilum</taxon>
    </lineage>
</organism>
<dbReference type="Proteomes" id="UP000016935">
    <property type="component" value="Unassembled WGS sequence"/>
</dbReference>
<protein>
    <submittedName>
        <fullName evidence="2">Uncharacterized protein</fullName>
    </submittedName>
</protein>
<reference evidence="2 3" key="1">
    <citation type="journal article" date="2012" name="PLoS Pathog.">
        <title>Diverse lifestyles and strategies of plant pathogenesis encoded in the genomes of eighteen Dothideomycetes fungi.</title>
        <authorList>
            <person name="Ohm R.A."/>
            <person name="Feau N."/>
            <person name="Henrissat B."/>
            <person name="Schoch C.L."/>
            <person name="Horwitz B.A."/>
            <person name="Barry K.W."/>
            <person name="Condon B.J."/>
            <person name="Copeland A.C."/>
            <person name="Dhillon B."/>
            <person name="Glaser F."/>
            <person name="Hesse C.N."/>
            <person name="Kosti I."/>
            <person name="LaButti K."/>
            <person name="Lindquist E.A."/>
            <person name="Lucas S."/>
            <person name="Salamov A.A."/>
            <person name="Bradshaw R.E."/>
            <person name="Ciuffetti L."/>
            <person name="Hamelin R.C."/>
            <person name="Kema G.H.J."/>
            <person name="Lawrence C."/>
            <person name="Scott J.A."/>
            <person name="Spatafora J.W."/>
            <person name="Turgeon B.G."/>
            <person name="de Wit P.J.G.M."/>
            <person name="Zhong S."/>
            <person name="Goodwin S.B."/>
            <person name="Grigoriev I.V."/>
        </authorList>
    </citation>
    <scope>NUCLEOTIDE SEQUENCE [LARGE SCALE GENOMIC DNA]</scope>
    <source>
        <strain evidence="3">28A</strain>
    </source>
</reference>
<dbReference type="eggNOG" id="ENOG502T1D7">
    <property type="taxonomic scope" value="Eukaryota"/>
</dbReference>
<feature type="compositionally biased region" description="Polar residues" evidence="1">
    <location>
        <begin position="1"/>
        <end position="23"/>
    </location>
</feature>
<dbReference type="EMBL" id="KB908855">
    <property type="protein sequence ID" value="EOA82158.1"/>
    <property type="molecule type" value="Genomic_DNA"/>
</dbReference>
<proteinExistence type="predicted"/>